<keyword evidence="2" id="KW-1185">Reference proteome</keyword>
<dbReference type="RefSeq" id="WP_136371383.1">
    <property type="nucleotide sequence ID" value="NZ_SSOB01000025.1"/>
</dbReference>
<name>A0A4S4BNB6_9BACL</name>
<dbReference type="Gene3D" id="3.40.1440.10">
    <property type="entry name" value="GIY-YIG endonuclease"/>
    <property type="match status" value="1"/>
</dbReference>
<proteinExistence type="predicted"/>
<dbReference type="InterPro" id="IPR035901">
    <property type="entry name" value="GIY-YIG_endonuc_sf"/>
</dbReference>
<dbReference type="SUPFAM" id="SSF82771">
    <property type="entry name" value="GIY-YIG endonuclease"/>
    <property type="match status" value="1"/>
</dbReference>
<evidence type="ECO:0000313" key="1">
    <source>
        <dbReference type="EMBL" id="THF76351.1"/>
    </source>
</evidence>
<protein>
    <submittedName>
        <fullName evidence="1">GIY-YIG nuclease family protein</fullName>
    </submittedName>
</protein>
<dbReference type="EMBL" id="SSOB01000025">
    <property type="protein sequence ID" value="THF76351.1"/>
    <property type="molecule type" value="Genomic_DNA"/>
</dbReference>
<reference evidence="1 2" key="1">
    <citation type="submission" date="2019-04" db="EMBL/GenBank/DDBJ databases">
        <title>Cohnella sp. nov. isolated from preserved vegetables.</title>
        <authorList>
            <person name="Lin S.-Y."/>
            <person name="Hung M.-H."/>
            <person name="Young C.-C."/>
        </authorList>
    </citation>
    <scope>NUCLEOTIDE SEQUENCE [LARGE SCALE GENOMIC DNA]</scope>
    <source>
        <strain evidence="1 2">CC-MHH1044</strain>
    </source>
</reference>
<gene>
    <name evidence="1" type="ORF">E6C55_18935</name>
</gene>
<organism evidence="1 2">
    <name type="scientific">Cohnella fermenti</name>
    <dbReference type="NCBI Taxonomy" id="2565925"/>
    <lineage>
        <taxon>Bacteria</taxon>
        <taxon>Bacillati</taxon>
        <taxon>Bacillota</taxon>
        <taxon>Bacilli</taxon>
        <taxon>Bacillales</taxon>
        <taxon>Paenibacillaceae</taxon>
        <taxon>Cohnella</taxon>
    </lineage>
</organism>
<evidence type="ECO:0000313" key="2">
    <source>
        <dbReference type="Proteomes" id="UP000310636"/>
    </source>
</evidence>
<dbReference type="CDD" id="cd10451">
    <property type="entry name" value="GIY-YIG_LuxR_like"/>
    <property type="match status" value="1"/>
</dbReference>
<dbReference type="AlphaFoldDB" id="A0A4S4BNB6"/>
<sequence>MQTNRRKELQEEYKQIKTYMGVVRLTNRVSGKMFIDAYPNLKNKWMTLQMQLDMGRFANAELQKDWNELGKDAFEYEVLEQKDTTDVADVRWETKMMGKRWLEKLQPYGDSGYNRPRAEP</sequence>
<dbReference type="Proteomes" id="UP000310636">
    <property type="component" value="Unassembled WGS sequence"/>
</dbReference>
<comment type="caution">
    <text evidence="1">The sequence shown here is derived from an EMBL/GenBank/DDBJ whole genome shotgun (WGS) entry which is preliminary data.</text>
</comment>
<dbReference type="OrthoDB" id="9134286at2"/>
<accession>A0A4S4BNB6</accession>